<dbReference type="EMBL" id="JALP01000041">
    <property type="protein sequence ID" value="THG91840.1"/>
    <property type="molecule type" value="Genomic_DNA"/>
</dbReference>
<dbReference type="PIRSF" id="PIRSF038991">
    <property type="entry name" value="Protein_AbrB"/>
    <property type="match status" value="1"/>
</dbReference>
<proteinExistence type="predicted"/>
<protein>
    <submittedName>
        <fullName evidence="2">Membrane protein</fullName>
    </submittedName>
</protein>
<dbReference type="OrthoDB" id="5460360at2"/>
<feature type="transmembrane region" description="Helical" evidence="1">
    <location>
        <begin position="84"/>
        <end position="105"/>
    </location>
</feature>
<dbReference type="RefSeq" id="WP_003323556.1">
    <property type="nucleotide sequence ID" value="NZ_ALPT02000056.1"/>
</dbReference>
<keyword evidence="1" id="KW-0472">Membrane</keyword>
<evidence type="ECO:0000313" key="5">
    <source>
        <dbReference type="Proteomes" id="UP000297014"/>
    </source>
</evidence>
<dbReference type="PANTHER" id="PTHR38457:SF1">
    <property type="entry name" value="REGULATOR ABRB-RELATED"/>
    <property type="match status" value="1"/>
</dbReference>
<feature type="transmembrane region" description="Helical" evidence="1">
    <location>
        <begin position="148"/>
        <end position="166"/>
    </location>
</feature>
<sequence>MQNINKRLFEALLIGTVGGFVFNYFHLPLPWMLGSLTFVMLWQAFTNRILDFPAFCKDAGLVVLGAYFGLYFTAATFMTVAPYFIHYVIATILLIGFSIFLSTLVSKWIAIDEITSVFSSIPGGLTEMAIASESLNAKSSYVVIFQTVRLLTVLFTIPPFIILLFGRNGATISSPITSPVNFIFDWNYLWFILPFVIGYFVRNIIPAGIVIGSMVVTVILNVSPITLPILPEFILIIAQIMIGISLGKSILLSDLKAGGKYCLIYFSIAVLLIMMAFLLGVLFSAVTDIDLVTALLSLAPGGLIEMVLTASQVGADPALVSAFQLTRILIIVIFVPIVLKWYFKRKEQVVGC</sequence>
<keyword evidence="4" id="KW-1185">Reference proteome</keyword>
<evidence type="ECO:0000313" key="3">
    <source>
        <dbReference type="EMBL" id="THG91840.1"/>
    </source>
</evidence>
<dbReference type="PANTHER" id="PTHR38457">
    <property type="entry name" value="REGULATOR ABRB-RELATED"/>
    <property type="match status" value="1"/>
</dbReference>
<evidence type="ECO:0000256" key="1">
    <source>
        <dbReference type="SAM" id="Phobius"/>
    </source>
</evidence>
<dbReference type="Pfam" id="PF05145">
    <property type="entry name" value="AbrB"/>
    <property type="match status" value="1"/>
</dbReference>
<dbReference type="EMBL" id="ALPT02000056">
    <property type="protein sequence ID" value="KGA96544.1"/>
    <property type="molecule type" value="Genomic_DNA"/>
</dbReference>
<reference evidence="2 4" key="1">
    <citation type="journal article" date="2014" name="Genome Announc.">
        <title>Draft Genome Sequence of Bacillus alcalophilus AV1934, a Classic Alkaliphile Isolated from Human Feces in 1934.</title>
        <authorList>
            <person name="Attie O."/>
            <person name="Jayaprakash A."/>
            <person name="Shah H."/>
            <person name="Paulsen I.T."/>
            <person name="Morino M."/>
            <person name="Takahashi Y."/>
            <person name="Narumi I."/>
            <person name="Sachidanandam R."/>
            <person name="Satoh K."/>
            <person name="Ito M."/>
            <person name="Krulwich T.A."/>
        </authorList>
    </citation>
    <scope>NUCLEOTIDE SEQUENCE [LARGE SCALE GENOMIC DNA]</scope>
    <source>
        <strain evidence="2 4">AV1934</strain>
    </source>
</reference>
<reference evidence="3 5" key="2">
    <citation type="submission" date="2014-01" db="EMBL/GenBank/DDBJ databases">
        <title>Draft genome sequencing of Bacillus alcalophilus CGMCC 1.3604.</title>
        <authorList>
            <person name="Yang J."/>
            <person name="Diao L."/>
            <person name="Yang S."/>
        </authorList>
    </citation>
    <scope>NUCLEOTIDE SEQUENCE [LARGE SCALE GENOMIC DNA]</scope>
    <source>
        <strain evidence="3 5">CGMCC 1.3604</strain>
    </source>
</reference>
<accession>A0A094WFJ1</accession>
<dbReference type="InterPro" id="IPR007820">
    <property type="entry name" value="AbrB_fam"/>
</dbReference>
<dbReference type="GO" id="GO:0016020">
    <property type="term" value="C:membrane"/>
    <property type="evidence" value="ECO:0007669"/>
    <property type="project" value="InterPro"/>
</dbReference>
<gene>
    <name evidence="3" type="ORF">AJ85_01230</name>
    <name evidence="2" type="ORF">BALCAV_0215520</name>
</gene>
<feature type="transmembrane region" description="Helical" evidence="1">
    <location>
        <begin position="318"/>
        <end position="339"/>
    </location>
</feature>
<dbReference type="STRING" id="1218173.BALCAV_0215520"/>
<keyword evidence="1" id="KW-1133">Transmembrane helix</keyword>
<dbReference type="Proteomes" id="UP000297014">
    <property type="component" value="Unassembled WGS sequence"/>
</dbReference>
<keyword evidence="1" id="KW-0812">Transmembrane</keyword>
<comment type="caution">
    <text evidence="2">The sequence shown here is derived from an EMBL/GenBank/DDBJ whole genome shotgun (WGS) entry which is preliminary data.</text>
</comment>
<dbReference type="GO" id="GO:0010468">
    <property type="term" value="P:regulation of gene expression"/>
    <property type="evidence" value="ECO:0007669"/>
    <property type="project" value="InterPro"/>
</dbReference>
<feature type="transmembrane region" description="Helical" evidence="1">
    <location>
        <begin position="209"/>
        <end position="227"/>
    </location>
</feature>
<dbReference type="InterPro" id="IPR017516">
    <property type="entry name" value="AbrB_dup"/>
</dbReference>
<dbReference type="NCBIfam" id="TIGR03082">
    <property type="entry name" value="Gneg_AbrB_dup"/>
    <property type="match status" value="2"/>
</dbReference>
<name>A0A094WFJ1_ALKAL</name>
<dbReference type="eggNOG" id="COG3180">
    <property type="taxonomic scope" value="Bacteria"/>
</dbReference>
<dbReference type="AlphaFoldDB" id="A0A094WFJ1"/>
<dbReference type="Proteomes" id="UP000002754">
    <property type="component" value="Unassembled WGS sequence"/>
</dbReference>
<feature type="transmembrane region" description="Helical" evidence="1">
    <location>
        <begin position="59"/>
        <end position="78"/>
    </location>
</feature>
<feature type="transmembrane region" description="Helical" evidence="1">
    <location>
        <begin position="233"/>
        <end position="251"/>
    </location>
</feature>
<evidence type="ECO:0000313" key="4">
    <source>
        <dbReference type="Proteomes" id="UP000002754"/>
    </source>
</evidence>
<feature type="transmembrane region" description="Helical" evidence="1">
    <location>
        <begin position="7"/>
        <end position="25"/>
    </location>
</feature>
<feature type="transmembrane region" description="Helical" evidence="1">
    <location>
        <begin position="186"/>
        <end position="202"/>
    </location>
</feature>
<organism evidence="2 4">
    <name type="scientific">Alkalihalobacillus alcalophilus ATCC 27647 = CGMCC 1.3604</name>
    <dbReference type="NCBI Taxonomy" id="1218173"/>
    <lineage>
        <taxon>Bacteria</taxon>
        <taxon>Bacillati</taxon>
        <taxon>Bacillota</taxon>
        <taxon>Bacilli</taxon>
        <taxon>Bacillales</taxon>
        <taxon>Bacillaceae</taxon>
        <taxon>Alkalihalobacillus</taxon>
    </lineage>
</organism>
<evidence type="ECO:0000313" key="2">
    <source>
        <dbReference type="EMBL" id="KGA96544.1"/>
    </source>
</evidence>
<feature type="transmembrane region" description="Helical" evidence="1">
    <location>
        <begin position="263"/>
        <end position="286"/>
    </location>
</feature>